<proteinExistence type="predicted"/>
<dbReference type="InterPro" id="IPR008984">
    <property type="entry name" value="SMAD_FHA_dom_sf"/>
</dbReference>
<protein>
    <recommendedName>
        <fullName evidence="3">FHA domain-containing protein</fullName>
    </recommendedName>
</protein>
<accession>A0AAU7CRA3</accession>
<feature type="region of interest" description="Disordered" evidence="1">
    <location>
        <begin position="108"/>
        <end position="182"/>
    </location>
</feature>
<feature type="compositionally biased region" description="Pro residues" evidence="1">
    <location>
        <begin position="199"/>
        <end position="211"/>
    </location>
</feature>
<dbReference type="SUPFAM" id="SSF48452">
    <property type="entry name" value="TPR-like"/>
    <property type="match status" value="1"/>
</dbReference>
<feature type="region of interest" description="Disordered" evidence="1">
    <location>
        <begin position="296"/>
        <end position="328"/>
    </location>
</feature>
<feature type="region of interest" description="Disordered" evidence="1">
    <location>
        <begin position="194"/>
        <end position="214"/>
    </location>
</feature>
<evidence type="ECO:0008006" key="3">
    <source>
        <dbReference type="Google" id="ProtNLM"/>
    </source>
</evidence>
<feature type="region of interest" description="Disordered" evidence="1">
    <location>
        <begin position="548"/>
        <end position="623"/>
    </location>
</feature>
<dbReference type="InterPro" id="IPR011990">
    <property type="entry name" value="TPR-like_helical_dom_sf"/>
</dbReference>
<dbReference type="RefSeq" id="WP_406700365.1">
    <property type="nucleotide sequence ID" value="NZ_CP155447.1"/>
</dbReference>
<name>A0AAU7CRA3_9BACT</name>
<dbReference type="EMBL" id="CP155447">
    <property type="protein sequence ID" value="XBH07528.1"/>
    <property type="molecule type" value="Genomic_DNA"/>
</dbReference>
<organism evidence="2">
    <name type="scientific">Singulisphaera sp. Ch08</name>
    <dbReference type="NCBI Taxonomy" id="3120278"/>
    <lineage>
        <taxon>Bacteria</taxon>
        <taxon>Pseudomonadati</taxon>
        <taxon>Planctomycetota</taxon>
        <taxon>Planctomycetia</taxon>
        <taxon>Isosphaerales</taxon>
        <taxon>Isosphaeraceae</taxon>
        <taxon>Singulisphaera</taxon>
    </lineage>
</organism>
<feature type="compositionally biased region" description="Polar residues" evidence="1">
    <location>
        <begin position="576"/>
        <end position="590"/>
    </location>
</feature>
<evidence type="ECO:0000256" key="1">
    <source>
        <dbReference type="SAM" id="MobiDB-lite"/>
    </source>
</evidence>
<feature type="compositionally biased region" description="Basic and acidic residues" evidence="1">
    <location>
        <begin position="159"/>
        <end position="182"/>
    </location>
</feature>
<gene>
    <name evidence="2" type="ORF">V5E97_16255</name>
</gene>
<evidence type="ECO:0000313" key="2">
    <source>
        <dbReference type="EMBL" id="XBH07528.1"/>
    </source>
</evidence>
<dbReference type="AlphaFoldDB" id="A0AAU7CRA3"/>
<reference evidence="2" key="1">
    <citation type="submission" date="2024-05" db="EMBL/GenBank/DDBJ databases">
        <title>Planctomycetes of the genus Singulisphaera possess chitinolytic capabilities.</title>
        <authorList>
            <person name="Ivanova A."/>
        </authorList>
    </citation>
    <scope>NUCLEOTIDE SEQUENCE</scope>
    <source>
        <strain evidence="2">Ch08T</strain>
    </source>
</reference>
<sequence>MPETACLHIQARDSDPIRVVELPGSSVRIGRASYCEVRLTEPDLADEECRLRRRGGIWQLVPSRAAGFVWIDGRSVEAACPLPFDVPFRVGEHWLTLRPTGVASPEWQAYKTPAPSTSTVGREEVRPPVATPRGRDDSTDLFEFTAPPPLPTSTPGYDHASRWKDRAEKRAKRSDVSPEERRWENRWRAAGERVRARPPVAPPPIAPPPAPVANTPPDELAFRRASLDAAELRNRTRRGITPADRRPPIAEVLPSVPPVPILTNPLAEISPPSAPPYHAPRLPRVDLPSLEPRSELAPATDLPVDPSLWTSESPRPSAFQVAPPAPPFAEPIEETFEVVDRLSPSPEVDPTRTAESAPDGLIEIAAEHHAEFQSFEGIDAQPLVTDDEVQVPASDCIETTVLTETDEELVSDAEAIAVPSIVALTEPATIIEESALLETPADPIVPAEVGPPPPSEIGTEPVTVIDESVLLESQLDPVILPDVITPITSVIWTEPAAIVDGDIATELHVEAHGDVEAITPPAAATLGEPIEPPGFVFVPEAGLTVPDEVIPDRPSLDSATSIHDVAELPRAPGTLVSESTIEATQPSVPVSPSGDGAVPLESSAQVGGGSTAKEAISPPSSRDWPTVQDILASHKASVNRAAAPRPMVRPTLVQPILTEPREPAHWTFPLWLGWPPALIAALIFGVAGVALSCIWSVDARWSGTVASLLAGGGTSVKALPESVPVPQGSWWRSSAVNLMLWSIYFDRRATDEPLNAAEANRLLTAASQASPIQAQVRFALARQAPPGDRGSALIPSLGMSRDIEALTWYGHQWLLLGKKEVAIKVYRRALEMAARADLSHVGTPAFDEDTQILRYHLPGESITGRVIRDMAEQTTWTFAEWKDALPSFAPIPLAAARLLRERGSADADVALDLILTRLDAPRLEGSSASLHLAAQAEAFAFKSQWNEAKTRYQKALELMPIDAIKRAWWMNLAEIERRLNDDSGRLIALELARGNNTNDEISQRAVDLMRFSGTRTDKVRPQR</sequence>
<dbReference type="Gene3D" id="1.25.40.10">
    <property type="entry name" value="Tetratricopeptide repeat domain"/>
    <property type="match status" value="1"/>
</dbReference>
<dbReference type="SUPFAM" id="SSF49879">
    <property type="entry name" value="SMAD/FHA domain"/>
    <property type="match status" value="1"/>
</dbReference>
<dbReference type="Gene3D" id="2.60.200.20">
    <property type="match status" value="1"/>
</dbReference>
<dbReference type="CDD" id="cd00060">
    <property type="entry name" value="FHA"/>
    <property type="match status" value="1"/>
</dbReference>